<evidence type="ECO:0000313" key="2">
    <source>
        <dbReference type="Proteomes" id="UP000076489"/>
    </source>
</evidence>
<proteinExistence type="predicted"/>
<gene>
    <name evidence="1" type="ORF">A1D17_02440</name>
</gene>
<dbReference type="Proteomes" id="UP000076489">
    <property type="component" value="Unassembled WGS sequence"/>
</dbReference>
<dbReference type="AlphaFoldDB" id="A0A161Z9M5"/>
<accession>A0A161Z9M5</accession>
<reference evidence="2" key="1">
    <citation type="submission" date="2016-03" db="EMBL/GenBank/DDBJ databases">
        <authorList>
            <person name="Ray J."/>
            <person name="Price M."/>
            <person name="Deutschbauer A."/>
        </authorList>
    </citation>
    <scope>NUCLEOTIDE SEQUENCE [LARGE SCALE GENOMIC DNA]</scope>
    <source>
        <strain evidence="2">FW300-N1B4</strain>
    </source>
</reference>
<protein>
    <submittedName>
        <fullName evidence="1">Uncharacterized protein</fullName>
    </submittedName>
</protein>
<organism evidence="1 2">
    <name type="scientific">Pseudomonas fluorescens</name>
    <dbReference type="NCBI Taxonomy" id="294"/>
    <lineage>
        <taxon>Bacteria</taxon>
        <taxon>Pseudomonadati</taxon>
        <taxon>Pseudomonadota</taxon>
        <taxon>Gammaproteobacteria</taxon>
        <taxon>Pseudomonadales</taxon>
        <taxon>Pseudomonadaceae</taxon>
        <taxon>Pseudomonas</taxon>
    </lineage>
</organism>
<dbReference type="OrthoDB" id="7025088at2"/>
<reference evidence="1 2" key="2">
    <citation type="journal article" date="2018" name="Nature">
        <title>Mutant phenotypes for thousands of bacterial genes of unknown function.</title>
        <authorList>
            <person name="Price M.N."/>
            <person name="Wetmore K.M."/>
            <person name="Waters R.J."/>
            <person name="Callaghan M."/>
            <person name="Ray J."/>
            <person name="Liu H."/>
            <person name="Kuehl J.V."/>
            <person name="Melnyk R.A."/>
            <person name="Lamson J.S."/>
            <person name="Suh Y."/>
            <person name="Carlson H.K."/>
            <person name="Esquivel Z."/>
            <person name="Sadeeshkumar H."/>
            <person name="Chakraborty R."/>
            <person name="Zane G.M."/>
            <person name="Rubin B.E."/>
            <person name="Wall J.D."/>
            <person name="Visel A."/>
            <person name="Bristow J."/>
            <person name="Blow M.J."/>
            <person name="Arkin A.P."/>
            <person name="Deutschbauer A.M."/>
        </authorList>
    </citation>
    <scope>NUCLEOTIDE SEQUENCE [LARGE SCALE GENOMIC DNA]</scope>
    <source>
        <strain evidence="1 2">FW300-N1B4</strain>
    </source>
</reference>
<evidence type="ECO:0000313" key="1">
    <source>
        <dbReference type="EMBL" id="KZN20417.1"/>
    </source>
</evidence>
<dbReference type="RefSeq" id="WP_063340462.1">
    <property type="nucleotide sequence ID" value="NZ_LUKJ01000002.1"/>
</dbReference>
<sequence>MNYVFVCGADDPEMEIIRDLVTRRGYRIVQALANGNPVISRTAYSADGFSHDIGDLDGPLVWVECAFVDASVERTFVVDHHHEGDPGYGCGAEDFWNGSSLGQVCNLIGEPATEYLMLAAAADHCLAEAYRGRCPGVTPEALRAWRLSWRARRRGLQFEQAEERLERAFRAMAELPVIQFMGQQVVDGTGVQIPELSEAVAISGRAFLYTQKDWNTGLLKANLLGASPDATSAWMRCMEACPEVASVYGNPNRTYAGAYFKPSAFLTSDARG</sequence>
<dbReference type="EMBL" id="LUKJ01000002">
    <property type="protein sequence ID" value="KZN20417.1"/>
    <property type="molecule type" value="Genomic_DNA"/>
</dbReference>
<comment type="caution">
    <text evidence="1">The sequence shown here is derived from an EMBL/GenBank/DDBJ whole genome shotgun (WGS) entry which is preliminary data.</text>
</comment>
<name>A0A161Z9M5_PSEFL</name>